<keyword evidence="1" id="KW-0472">Membrane</keyword>
<keyword evidence="1" id="KW-0812">Transmembrane</keyword>
<name>A0ABS4GB71_9FIRM</name>
<dbReference type="InterPro" id="IPR037126">
    <property type="entry name" value="PdaC/RsiV-like_sf"/>
</dbReference>
<dbReference type="RefSeq" id="WP_209510693.1">
    <property type="nucleotide sequence ID" value="NZ_JAGGKS010000002.1"/>
</dbReference>
<keyword evidence="3" id="KW-1185">Reference proteome</keyword>
<gene>
    <name evidence="2" type="ORF">J2Z76_000792</name>
</gene>
<evidence type="ECO:0008006" key="4">
    <source>
        <dbReference type="Google" id="ProtNLM"/>
    </source>
</evidence>
<proteinExistence type="predicted"/>
<dbReference type="Proteomes" id="UP001519342">
    <property type="component" value="Unassembled WGS sequence"/>
</dbReference>
<dbReference type="Gene3D" id="3.90.640.20">
    <property type="entry name" value="Heat-shock cognate protein, ATPase"/>
    <property type="match status" value="1"/>
</dbReference>
<evidence type="ECO:0000256" key="1">
    <source>
        <dbReference type="SAM" id="Phobius"/>
    </source>
</evidence>
<organism evidence="2 3">
    <name type="scientific">Sedimentibacter acidaminivorans</name>
    <dbReference type="NCBI Taxonomy" id="913099"/>
    <lineage>
        <taxon>Bacteria</taxon>
        <taxon>Bacillati</taxon>
        <taxon>Bacillota</taxon>
        <taxon>Tissierellia</taxon>
        <taxon>Sedimentibacter</taxon>
    </lineage>
</organism>
<accession>A0ABS4GB71</accession>
<sequence length="267" mass="31252">MIKKAHSFFNQKILVIIFIFCIFVACFSLMKNASNKITFSNVEIFKDINVESVMNTCEKFDVAAYYPVTKNKKVNKELKALVDMHINKLEYDAKYYIPKNLDDKLNLLIEYKVEKANNDIASFIFKTNYSQGKSFIRSDIFTMTYNLHSGKKLYLNNFFNEKSNYIYELSEISKDYLKSINDIDKKIVNWFIDDINTSFQYSFDGYSFSSSHLTIYFNSNKISSNLSNVFEVKIPWENIKHLLKSNVYTAVRKGQAVVNNHGLRQKI</sequence>
<comment type="caution">
    <text evidence="2">The sequence shown here is derived from an EMBL/GenBank/DDBJ whole genome shotgun (WGS) entry which is preliminary data.</text>
</comment>
<keyword evidence="1" id="KW-1133">Transmembrane helix</keyword>
<dbReference type="PROSITE" id="PS51257">
    <property type="entry name" value="PROKAR_LIPOPROTEIN"/>
    <property type="match status" value="1"/>
</dbReference>
<reference evidence="2 3" key="1">
    <citation type="submission" date="2021-03" db="EMBL/GenBank/DDBJ databases">
        <title>Genomic Encyclopedia of Type Strains, Phase IV (KMG-IV): sequencing the most valuable type-strain genomes for metagenomic binning, comparative biology and taxonomic classification.</title>
        <authorList>
            <person name="Goeker M."/>
        </authorList>
    </citation>
    <scope>NUCLEOTIDE SEQUENCE [LARGE SCALE GENOMIC DNA]</scope>
    <source>
        <strain evidence="2 3">DSM 24004</strain>
    </source>
</reference>
<feature type="transmembrane region" description="Helical" evidence="1">
    <location>
        <begin position="12"/>
        <end position="30"/>
    </location>
</feature>
<dbReference type="EMBL" id="JAGGKS010000002">
    <property type="protein sequence ID" value="MBP1924935.1"/>
    <property type="molecule type" value="Genomic_DNA"/>
</dbReference>
<protein>
    <recommendedName>
        <fullName evidence="4">Deacetylase PdaC domain-containing protein</fullName>
    </recommendedName>
</protein>
<evidence type="ECO:0000313" key="2">
    <source>
        <dbReference type="EMBL" id="MBP1924935.1"/>
    </source>
</evidence>
<evidence type="ECO:0000313" key="3">
    <source>
        <dbReference type="Proteomes" id="UP001519342"/>
    </source>
</evidence>